<name>A0AAD8MLW1_9APIA</name>
<gene>
    <name evidence="3" type="ORF">POM88_024371</name>
</gene>
<evidence type="ECO:0000313" key="4">
    <source>
        <dbReference type="Proteomes" id="UP001237642"/>
    </source>
</evidence>
<dbReference type="InterPro" id="IPR041694">
    <property type="entry name" value="ADH_N_2"/>
</dbReference>
<organism evidence="3 4">
    <name type="scientific">Heracleum sosnowskyi</name>
    <dbReference type="NCBI Taxonomy" id="360622"/>
    <lineage>
        <taxon>Eukaryota</taxon>
        <taxon>Viridiplantae</taxon>
        <taxon>Streptophyta</taxon>
        <taxon>Embryophyta</taxon>
        <taxon>Tracheophyta</taxon>
        <taxon>Spermatophyta</taxon>
        <taxon>Magnoliopsida</taxon>
        <taxon>eudicotyledons</taxon>
        <taxon>Gunneridae</taxon>
        <taxon>Pentapetalae</taxon>
        <taxon>asterids</taxon>
        <taxon>campanulids</taxon>
        <taxon>Apiales</taxon>
        <taxon>Apiaceae</taxon>
        <taxon>Apioideae</taxon>
        <taxon>apioid superclade</taxon>
        <taxon>Tordylieae</taxon>
        <taxon>Tordyliinae</taxon>
        <taxon>Heracleum</taxon>
    </lineage>
</organism>
<reference evidence="3" key="1">
    <citation type="submission" date="2023-02" db="EMBL/GenBank/DDBJ databases">
        <title>Genome of toxic invasive species Heracleum sosnowskyi carries increased number of genes despite the absence of recent whole-genome duplications.</title>
        <authorList>
            <person name="Schelkunov M."/>
            <person name="Shtratnikova V."/>
            <person name="Makarenko M."/>
            <person name="Klepikova A."/>
            <person name="Omelchenko D."/>
            <person name="Novikova G."/>
            <person name="Obukhova E."/>
            <person name="Bogdanov V."/>
            <person name="Penin A."/>
            <person name="Logacheva M."/>
        </authorList>
    </citation>
    <scope>NUCLEOTIDE SEQUENCE</scope>
    <source>
        <strain evidence="3">Hsosn_3</strain>
        <tissue evidence="3">Leaf</tissue>
    </source>
</reference>
<dbReference type="EMBL" id="JAUIZM010000006">
    <property type="protein sequence ID" value="KAK1377627.1"/>
    <property type="molecule type" value="Genomic_DNA"/>
</dbReference>
<dbReference type="PANTHER" id="PTHR43205">
    <property type="entry name" value="PROSTAGLANDIN REDUCTASE"/>
    <property type="match status" value="1"/>
</dbReference>
<dbReference type="Gene3D" id="3.90.180.10">
    <property type="entry name" value="Medium-chain alcohol dehydrogenases, catalytic domain"/>
    <property type="match status" value="1"/>
</dbReference>
<keyword evidence="1" id="KW-0560">Oxidoreductase</keyword>
<feature type="domain" description="Oxidoreductase N-terminal" evidence="2">
    <location>
        <begin position="20"/>
        <end position="65"/>
    </location>
</feature>
<protein>
    <recommendedName>
        <fullName evidence="2">Oxidoreductase N-terminal domain-containing protein</fullName>
    </recommendedName>
</protein>
<proteinExistence type="predicted"/>
<dbReference type="InterPro" id="IPR011032">
    <property type="entry name" value="GroES-like_sf"/>
</dbReference>
<dbReference type="PANTHER" id="PTHR43205:SF12">
    <property type="entry name" value="OS06G0602900 PROTEIN"/>
    <property type="match status" value="1"/>
</dbReference>
<evidence type="ECO:0000259" key="2">
    <source>
        <dbReference type="Pfam" id="PF16884"/>
    </source>
</evidence>
<keyword evidence="4" id="KW-1185">Reference proteome</keyword>
<sequence>MFSFPLLLQSQLLTDQWFNGVALGQAIDAYGVAKVVASGHPDFEKDDLVIGLISWGEYSIVKEGSILNKLNSLGFPYSYHVGILGLIITDIEHSLELGAWSLFDLFMVIHKVSSASGALLVSMLYQCSFDR</sequence>
<dbReference type="GO" id="GO:0016628">
    <property type="term" value="F:oxidoreductase activity, acting on the CH-CH group of donors, NAD or NADP as acceptor"/>
    <property type="evidence" value="ECO:0007669"/>
    <property type="project" value="InterPro"/>
</dbReference>
<dbReference type="Proteomes" id="UP001237642">
    <property type="component" value="Unassembled WGS sequence"/>
</dbReference>
<comment type="caution">
    <text evidence="3">The sequence shown here is derived from an EMBL/GenBank/DDBJ whole genome shotgun (WGS) entry which is preliminary data.</text>
</comment>
<dbReference type="AlphaFoldDB" id="A0AAD8MLW1"/>
<evidence type="ECO:0000256" key="1">
    <source>
        <dbReference type="ARBA" id="ARBA00023002"/>
    </source>
</evidence>
<accession>A0AAD8MLW1</accession>
<reference evidence="3" key="2">
    <citation type="submission" date="2023-05" db="EMBL/GenBank/DDBJ databases">
        <authorList>
            <person name="Schelkunov M.I."/>
        </authorList>
    </citation>
    <scope>NUCLEOTIDE SEQUENCE</scope>
    <source>
        <strain evidence="3">Hsosn_3</strain>
        <tissue evidence="3">Leaf</tissue>
    </source>
</reference>
<dbReference type="InterPro" id="IPR045010">
    <property type="entry name" value="MDR_fam"/>
</dbReference>
<dbReference type="Pfam" id="PF16884">
    <property type="entry name" value="ADH_N_2"/>
    <property type="match status" value="1"/>
</dbReference>
<evidence type="ECO:0000313" key="3">
    <source>
        <dbReference type="EMBL" id="KAK1377627.1"/>
    </source>
</evidence>
<dbReference type="SUPFAM" id="SSF50129">
    <property type="entry name" value="GroES-like"/>
    <property type="match status" value="1"/>
</dbReference>